<evidence type="ECO:0000259" key="1">
    <source>
        <dbReference type="Pfam" id="PF08241"/>
    </source>
</evidence>
<evidence type="ECO:0000313" key="2">
    <source>
        <dbReference type="EMBL" id="GAC62742.1"/>
    </source>
</evidence>
<sequence length="103" mass="11367">LPVPDASIDALISTNTIYFIDDVFAAFSELNRILAGNGCAVLGIADPDALRAMPFTQYGFHVREFDAIVDELQRAGLHVEERIRAGSVDFPYWLLVARKSGVR</sequence>
<protein>
    <recommendedName>
        <fullName evidence="1">Methyltransferase type 11 domain-containing protein</fullName>
    </recommendedName>
</protein>
<dbReference type="RefSeq" id="WP_006898161.1">
    <property type="nucleotide sequence ID" value="NZ_BANU01000041.1"/>
</dbReference>
<evidence type="ECO:0000313" key="3">
    <source>
        <dbReference type="Proteomes" id="UP000035083"/>
    </source>
</evidence>
<keyword evidence="3" id="KW-1185">Reference proteome</keyword>
<name>L7LRD8_9ACTN</name>
<dbReference type="GO" id="GO:0008757">
    <property type="term" value="F:S-adenosylmethionine-dependent methyltransferase activity"/>
    <property type="evidence" value="ECO:0007669"/>
    <property type="project" value="InterPro"/>
</dbReference>
<feature type="domain" description="Methyltransferase type 11" evidence="1">
    <location>
        <begin position="1"/>
        <end position="41"/>
    </location>
</feature>
<dbReference type="AlphaFoldDB" id="L7LRD8"/>
<dbReference type="Pfam" id="PF08241">
    <property type="entry name" value="Methyltransf_11"/>
    <property type="match status" value="1"/>
</dbReference>
<dbReference type="eggNOG" id="COG2226">
    <property type="taxonomic scope" value="Bacteria"/>
</dbReference>
<dbReference type="Proteomes" id="UP000035083">
    <property type="component" value="Unassembled WGS sequence"/>
</dbReference>
<dbReference type="SUPFAM" id="SSF53335">
    <property type="entry name" value="S-adenosyl-L-methionine-dependent methyltransferases"/>
    <property type="match status" value="1"/>
</dbReference>
<proteinExistence type="predicted"/>
<organism evidence="2 3">
    <name type="scientific">Gordonia sihwensis NBRC 108236</name>
    <dbReference type="NCBI Taxonomy" id="1223544"/>
    <lineage>
        <taxon>Bacteria</taxon>
        <taxon>Bacillati</taxon>
        <taxon>Actinomycetota</taxon>
        <taxon>Actinomycetes</taxon>
        <taxon>Mycobacteriales</taxon>
        <taxon>Gordoniaceae</taxon>
        <taxon>Gordonia</taxon>
    </lineage>
</organism>
<accession>L7LRD8</accession>
<reference evidence="2 3" key="1">
    <citation type="submission" date="2012-12" db="EMBL/GenBank/DDBJ databases">
        <title>Whole genome shotgun sequence of Gordonia sihwensis NBRC 108236.</title>
        <authorList>
            <person name="Yoshida I."/>
            <person name="Hosoyama A."/>
            <person name="Tsuchikane K."/>
            <person name="Ando Y."/>
            <person name="Baba S."/>
            <person name="Ohji S."/>
            <person name="Hamada M."/>
            <person name="Tamura T."/>
            <person name="Yamazoe A."/>
            <person name="Yamazaki S."/>
            <person name="Fujita N."/>
        </authorList>
    </citation>
    <scope>NUCLEOTIDE SEQUENCE [LARGE SCALE GENOMIC DNA]</scope>
    <source>
        <strain evidence="2 3">NBRC 108236</strain>
    </source>
</reference>
<dbReference type="InterPro" id="IPR013216">
    <property type="entry name" value="Methyltransf_11"/>
</dbReference>
<gene>
    <name evidence="2" type="ORF">GSI01S_41_00430</name>
</gene>
<comment type="caution">
    <text evidence="2">The sequence shown here is derived from an EMBL/GenBank/DDBJ whole genome shotgun (WGS) entry which is preliminary data.</text>
</comment>
<dbReference type="Gene3D" id="3.40.50.150">
    <property type="entry name" value="Vaccinia Virus protein VP39"/>
    <property type="match status" value="1"/>
</dbReference>
<dbReference type="EMBL" id="BANU01000041">
    <property type="protein sequence ID" value="GAC62742.1"/>
    <property type="molecule type" value="Genomic_DNA"/>
</dbReference>
<dbReference type="InterPro" id="IPR029063">
    <property type="entry name" value="SAM-dependent_MTases_sf"/>
</dbReference>
<feature type="non-terminal residue" evidence="2">
    <location>
        <position position="1"/>
    </location>
</feature>